<keyword evidence="13" id="KW-0675">Receptor</keyword>
<reference evidence="13 14" key="1">
    <citation type="submission" date="2018-10" db="EMBL/GenBank/DDBJ databases">
        <title>Genomic Encyclopedia of Archaeal and Bacterial Type Strains, Phase II (KMG-II): from individual species to whole genera.</title>
        <authorList>
            <person name="Goeker M."/>
        </authorList>
    </citation>
    <scope>NUCLEOTIDE SEQUENCE [LARGE SCALE GENOMIC DNA]</scope>
    <source>
        <strain evidence="13 14">DSM 25217</strain>
    </source>
</reference>
<evidence type="ECO:0000256" key="7">
    <source>
        <dbReference type="ARBA" id="ARBA00023237"/>
    </source>
</evidence>
<keyword evidence="3 8" id="KW-1134">Transmembrane beta strand</keyword>
<dbReference type="AlphaFoldDB" id="A0A3M0CJ29"/>
<evidence type="ECO:0000313" key="14">
    <source>
        <dbReference type="Proteomes" id="UP000271227"/>
    </source>
</evidence>
<name>A0A3M0CJ29_9PROT</name>
<evidence type="ECO:0000256" key="8">
    <source>
        <dbReference type="PROSITE-ProRule" id="PRU01360"/>
    </source>
</evidence>
<dbReference type="InterPro" id="IPR036942">
    <property type="entry name" value="Beta-barrel_TonB_sf"/>
</dbReference>
<comment type="subcellular location">
    <subcellularLocation>
        <location evidence="1 8">Cell outer membrane</location>
        <topology evidence="1 8">Multi-pass membrane protein</topology>
    </subcellularLocation>
</comment>
<feature type="domain" description="TonB-dependent receptor-like beta-barrel" evidence="11">
    <location>
        <begin position="451"/>
        <end position="875"/>
    </location>
</feature>
<dbReference type="SUPFAM" id="SSF56935">
    <property type="entry name" value="Porins"/>
    <property type="match status" value="1"/>
</dbReference>
<dbReference type="PROSITE" id="PS52016">
    <property type="entry name" value="TONB_DEPENDENT_REC_3"/>
    <property type="match status" value="1"/>
</dbReference>
<evidence type="ECO:0000256" key="2">
    <source>
        <dbReference type="ARBA" id="ARBA00022448"/>
    </source>
</evidence>
<evidence type="ECO:0000259" key="12">
    <source>
        <dbReference type="Pfam" id="PF07715"/>
    </source>
</evidence>
<evidence type="ECO:0000256" key="1">
    <source>
        <dbReference type="ARBA" id="ARBA00004571"/>
    </source>
</evidence>
<feature type="region of interest" description="Disordered" evidence="10">
    <location>
        <begin position="370"/>
        <end position="391"/>
    </location>
</feature>
<keyword evidence="7 8" id="KW-0998">Cell outer membrane</keyword>
<dbReference type="InterPro" id="IPR039426">
    <property type="entry name" value="TonB-dep_rcpt-like"/>
</dbReference>
<comment type="similarity">
    <text evidence="8 9">Belongs to the TonB-dependent receptor family.</text>
</comment>
<evidence type="ECO:0000256" key="6">
    <source>
        <dbReference type="ARBA" id="ARBA00023136"/>
    </source>
</evidence>
<dbReference type="RefSeq" id="WP_170163640.1">
    <property type="nucleotide sequence ID" value="NZ_REFR01000010.1"/>
</dbReference>
<evidence type="ECO:0000256" key="4">
    <source>
        <dbReference type="ARBA" id="ARBA00022692"/>
    </source>
</evidence>
<dbReference type="Pfam" id="PF00593">
    <property type="entry name" value="TonB_dep_Rec_b-barrel"/>
    <property type="match status" value="1"/>
</dbReference>
<dbReference type="Gene3D" id="2.170.130.10">
    <property type="entry name" value="TonB-dependent receptor, plug domain"/>
    <property type="match status" value="1"/>
</dbReference>
<dbReference type="GO" id="GO:0009279">
    <property type="term" value="C:cell outer membrane"/>
    <property type="evidence" value="ECO:0007669"/>
    <property type="project" value="UniProtKB-SubCell"/>
</dbReference>
<proteinExistence type="inferred from homology"/>
<organism evidence="13 14">
    <name type="scientific">Eilatimonas milleporae</name>
    <dbReference type="NCBI Taxonomy" id="911205"/>
    <lineage>
        <taxon>Bacteria</taxon>
        <taxon>Pseudomonadati</taxon>
        <taxon>Pseudomonadota</taxon>
        <taxon>Alphaproteobacteria</taxon>
        <taxon>Kordiimonadales</taxon>
        <taxon>Kordiimonadaceae</taxon>
        <taxon>Eilatimonas</taxon>
    </lineage>
</organism>
<comment type="caution">
    <text evidence="13">The sequence shown here is derived from an EMBL/GenBank/DDBJ whole genome shotgun (WGS) entry which is preliminary data.</text>
</comment>
<dbReference type="InParanoid" id="A0A3M0CJ29"/>
<evidence type="ECO:0000256" key="3">
    <source>
        <dbReference type="ARBA" id="ARBA00022452"/>
    </source>
</evidence>
<dbReference type="InterPro" id="IPR000531">
    <property type="entry name" value="Beta-barrel_TonB"/>
</dbReference>
<dbReference type="Proteomes" id="UP000271227">
    <property type="component" value="Unassembled WGS sequence"/>
</dbReference>
<dbReference type="InterPro" id="IPR037066">
    <property type="entry name" value="Plug_dom_sf"/>
</dbReference>
<keyword evidence="5 9" id="KW-0798">TonB box</keyword>
<feature type="domain" description="TonB-dependent receptor plug" evidence="12">
    <location>
        <begin position="104"/>
        <end position="211"/>
    </location>
</feature>
<keyword evidence="4 8" id="KW-0812">Transmembrane</keyword>
<dbReference type="PANTHER" id="PTHR40980">
    <property type="entry name" value="PLUG DOMAIN-CONTAINING PROTEIN"/>
    <property type="match status" value="1"/>
</dbReference>
<gene>
    <name evidence="13" type="ORF">BXY39_1043</name>
</gene>
<keyword evidence="14" id="KW-1185">Reference proteome</keyword>
<evidence type="ECO:0000313" key="13">
    <source>
        <dbReference type="EMBL" id="RMB08410.1"/>
    </source>
</evidence>
<sequence>MKNLHLMATRGGAAVSFTADESVSNTRSEAGTTGSGPRARRLAWRAGCAATALTAVAAAAAFAPAASAQSAAGSDDGDDIKEVPVEEIVVFGEALSLQRSIDAKRNATNIIDATVQDDIGRLPDLNTAAVIRRITGVAVQNDQAEARFPIIRGLNPTFNRTTIDGGIVASPERGASGRAVPLDVIPASLLSRLEVIKSATPELDANAIGGTINVVTRSAFEEKSPFFYGSGFIGFHEQSGDGGTLRDGESVQPWRANFAAGTRFGREDQFGIVIGFDYSIRNFEIPQIEVDDADYTEFDAEGNNVGLGNGNGIIVPTNNRLFFYNNVRERIGGTGKLEWRPSDRFDMTLSGLYTQFNDDERRDEIRYELGTNGSSAQPDTITGQTPTSGVTEDGQGIVGLGRFVLDRSIYNIQGEATWRASDIATFDIRLTYAGAELDNPESTESFTTEPTFGARYDTSGFFPRYSPLDPEGFFDTANYSHANRGELDRFVDDELFEAAINGDFALGDIGLKVGGVYRDRSKNEGFTFNRFVSDTPYTLADVTDTALADLEFQGNNIFPFRVDSDGANAFFAGNPFTQTFTTGTESDASEEVYAGYLQGTYDFGSGSITGGVRIEHTEWEGGPVGGQQVSGSYTNILPSAVARFNVRDDLVIRVAGSQTIGRPDISDLTRGFTAGTDGPDLTLSRANPELDPRKSFNLDASVEWYIPDGILAFGVFYKDIEDEIFVVTTTDANVVIDGVTFDRVTQPENASSAEVFGLEAQYQQVLSFLPAPWDGFGIGANITWLDTEFDVPLSDGTTRTTTLFQQPDLTYNLTLFYATDHFEIRGSYNYTDTFLDTLNADNPDRDEFWDERGQLDLQARVNVNKNVALVAQAVNVTDEGRTELTGPGAAFLQEDARFGRTYWIGINATF</sequence>
<accession>A0A3M0CJ29</accession>
<evidence type="ECO:0000259" key="11">
    <source>
        <dbReference type="Pfam" id="PF00593"/>
    </source>
</evidence>
<dbReference type="Gene3D" id="2.40.170.20">
    <property type="entry name" value="TonB-dependent receptor, beta-barrel domain"/>
    <property type="match status" value="1"/>
</dbReference>
<dbReference type="NCBIfam" id="TIGR01782">
    <property type="entry name" value="TonB-Xanth-Caul"/>
    <property type="match status" value="1"/>
</dbReference>
<evidence type="ECO:0000256" key="10">
    <source>
        <dbReference type="SAM" id="MobiDB-lite"/>
    </source>
</evidence>
<dbReference type="InterPro" id="IPR012910">
    <property type="entry name" value="Plug_dom"/>
</dbReference>
<evidence type="ECO:0000256" key="9">
    <source>
        <dbReference type="RuleBase" id="RU003357"/>
    </source>
</evidence>
<protein>
    <submittedName>
        <fullName evidence="13">TonB-dependent receptor</fullName>
    </submittedName>
</protein>
<dbReference type="Pfam" id="PF07715">
    <property type="entry name" value="Plug"/>
    <property type="match status" value="1"/>
</dbReference>
<dbReference type="InterPro" id="IPR010104">
    <property type="entry name" value="TonB_rcpt_bac"/>
</dbReference>
<keyword evidence="6 8" id="KW-0472">Membrane</keyword>
<dbReference type="EMBL" id="REFR01000010">
    <property type="protein sequence ID" value="RMB08410.1"/>
    <property type="molecule type" value="Genomic_DNA"/>
</dbReference>
<feature type="compositionally biased region" description="Polar residues" evidence="10">
    <location>
        <begin position="371"/>
        <end position="390"/>
    </location>
</feature>
<dbReference type="PANTHER" id="PTHR40980:SF4">
    <property type="entry name" value="TONB-DEPENDENT RECEPTOR-LIKE BETA-BARREL DOMAIN-CONTAINING PROTEIN"/>
    <property type="match status" value="1"/>
</dbReference>
<evidence type="ECO:0000256" key="5">
    <source>
        <dbReference type="ARBA" id="ARBA00023077"/>
    </source>
</evidence>
<keyword evidence="2 8" id="KW-0813">Transport</keyword>
<dbReference type="CDD" id="cd01347">
    <property type="entry name" value="ligand_gated_channel"/>
    <property type="match status" value="1"/>
</dbReference>